<reference evidence="2 3" key="1">
    <citation type="submission" date="2015-09" db="EMBL/GenBank/DDBJ databases">
        <title>Draft genome of the parasitic nematode Teladorsagia circumcincta isolate WARC Sus (inbred).</title>
        <authorList>
            <person name="Mitreva M."/>
        </authorList>
    </citation>
    <scope>NUCLEOTIDE SEQUENCE [LARGE SCALE GENOMIC DNA]</scope>
    <source>
        <strain evidence="2 3">S</strain>
    </source>
</reference>
<dbReference type="AlphaFoldDB" id="A0A2G9U6T9"/>
<organism evidence="2 3">
    <name type="scientific">Teladorsagia circumcincta</name>
    <name type="common">Brown stomach worm</name>
    <name type="synonym">Ostertagia circumcincta</name>
    <dbReference type="NCBI Taxonomy" id="45464"/>
    <lineage>
        <taxon>Eukaryota</taxon>
        <taxon>Metazoa</taxon>
        <taxon>Ecdysozoa</taxon>
        <taxon>Nematoda</taxon>
        <taxon>Chromadorea</taxon>
        <taxon>Rhabditida</taxon>
        <taxon>Rhabditina</taxon>
        <taxon>Rhabditomorpha</taxon>
        <taxon>Strongyloidea</taxon>
        <taxon>Trichostrongylidae</taxon>
        <taxon>Teladorsagia</taxon>
    </lineage>
</organism>
<evidence type="ECO:0000313" key="3">
    <source>
        <dbReference type="Proteomes" id="UP000230423"/>
    </source>
</evidence>
<keyword evidence="3" id="KW-1185">Reference proteome</keyword>
<dbReference type="EMBL" id="KZ348634">
    <property type="protein sequence ID" value="PIO65904.1"/>
    <property type="molecule type" value="Genomic_DNA"/>
</dbReference>
<gene>
    <name evidence="2" type="ORF">TELCIR_12402</name>
</gene>
<evidence type="ECO:0000256" key="1">
    <source>
        <dbReference type="SAM" id="SignalP"/>
    </source>
</evidence>
<feature type="signal peptide" evidence="1">
    <location>
        <begin position="1"/>
        <end position="19"/>
    </location>
</feature>
<accession>A0A2G9U6T9</accession>
<evidence type="ECO:0000313" key="2">
    <source>
        <dbReference type="EMBL" id="PIO65904.1"/>
    </source>
</evidence>
<proteinExistence type="predicted"/>
<keyword evidence="1" id="KW-0732">Signal</keyword>
<dbReference type="OrthoDB" id="5873843at2759"/>
<protein>
    <recommendedName>
        <fullName evidence="4">Surfactant protein B</fullName>
    </recommendedName>
</protein>
<feature type="chain" id="PRO_5013641363" description="Surfactant protein B" evidence="1">
    <location>
        <begin position="20"/>
        <end position="280"/>
    </location>
</feature>
<name>A0A2G9U6T9_TELCI</name>
<dbReference type="Proteomes" id="UP000230423">
    <property type="component" value="Unassembled WGS sequence"/>
</dbReference>
<sequence length="280" mass="30405">MLPVSAAFLPLFIAAAVCSSPTPSNDDVTKYSRLLLNQCTACHLVNTLKSSNDVSNELSRHLSSQLVNLPTALQVYAIKALARLSTEIKSMPIRDCSQLCKSVTSNSSGCEGFTELSESVTAFMQTLLDDVKAECSSRTDVKVCHQQHSANAIKVSIERFEINRLIDLFHKVTATIKDLMHGFASMVDPQASCGFDIGVAAKFVCVAVDLPAILHLLVPGLGDLDCDGMPQVIVYVFQYVLSPMFGARAQETCACFYTENTGSTKVLGKAKCLPRTRLSW</sequence>
<evidence type="ECO:0008006" key="4">
    <source>
        <dbReference type="Google" id="ProtNLM"/>
    </source>
</evidence>